<evidence type="ECO:0000256" key="1">
    <source>
        <dbReference type="SAM" id="SignalP"/>
    </source>
</evidence>
<dbReference type="RefSeq" id="WP_172173304.1">
    <property type="nucleotide sequence ID" value="NZ_CASGIA010000008.1"/>
</dbReference>
<gene>
    <name evidence="2" type="ORF">HPS55_00250</name>
</gene>
<accession>A0ABX2AQB3</accession>
<dbReference type="EMBL" id="JABKKE010000001">
    <property type="protein sequence ID" value="NPE12776.1"/>
    <property type="molecule type" value="Genomic_DNA"/>
</dbReference>
<keyword evidence="3" id="KW-1185">Reference proteome</keyword>
<keyword evidence="1" id="KW-0732">Signal</keyword>
<organism evidence="2 3">
    <name type="scientific">Xylanibacter rodentium</name>
    <dbReference type="NCBI Taxonomy" id="2736289"/>
    <lineage>
        <taxon>Bacteria</taxon>
        <taxon>Pseudomonadati</taxon>
        <taxon>Bacteroidota</taxon>
        <taxon>Bacteroidia</taxon>
        <taxon>Bacteroidales</taxon>
        <taxon>Prevotellaceae</taxon>
        <taxon>Xylanibacter</taxon>
    </lineage>
</organism>
<dbReference type="GeneID" id="82156185"/>
<proteinExistence type="predicted"/>
<dbReference type="InterPro" id="IPR011250">
    <property type="entry name" value="OMP/PagP_B-barrel"/>
</dbReference>
<evidence type="ECO:0000313" key="2">
    <source>
        <dbReference type="EMBL" id="NPE12776.1"/>
    </source>
</evidence>
<dbReference type="SUPFAM" id="SSF56925">
    <property type="entry name" value="OMPA-like"/>
    <property type="match status" value="1"/>
</dbReference>
<name>A0ABX2AQB3_9BACT</name>
<dbReference type="Proteomes" id="UP001193734">
    <property type="component" value="Unassembled WGS sequence"/>
</dbReference>
<feature type="chain" id="PRO_5045539609" evidence="1">
    <location>
        <begin position="21"/>
        <end position="160"/>
    </location>
</feature>
<evidence type="ECO:0000313" key="3">
    <source>
        <dbReference type="Proteomes" id="UP001193734"/>
    </source>
</evidence>
<protein>
    <submittedName>
        <fullName evidence="2">Outer membrane beta-barrel protein</fullName>
    </submittedName>
</protein>
<sequence>MKRKLTLMLLGLVMTVSANAQFENGKKYIGSSISGLNMSYNGSEKSHFGLQAKGGYLFMDDWMVTAQMAYDKKKDVSAELSLGVGARYYIVQNGLFLGASADYVHRGSDYDDFMPSVQIGYAFFISHTVTIEPEIYYNHSFKSHSDYSSVGFRLGFGVYL</sequence>
<feature type="signal peptide" evidence="1">
    <location>
        <begin position="1"/>
        <end position="20"/>
    </location>
</feature>
<reference evidence="2 3" key="1">
    <citation type="submission" date="2020-05" db="EMBL/GenBank/DDBJ databases">
        <title>Distinct polysaccharide utilization as determinants for interspecies competition between intestinal Prevotella spp.</title>
        <authorList>
            <person name="Galvez E.J.C."/>
            <person name="Iljazovic A."/>
            <person name="Strowig T."/>
        </authorList>
    </citation>
    <scope>NUCLEOTIDE SEQUENCE [LARGE SCALE GENOMIC DNA]</scope>
    <source>
        <strain evidence="2 3">PROD</strain>
    </source>
</reference>
<comment type="caution">
    <text evidence="2">The sequence shown here is derived from an EMBL/GenBank/DDBJ whole genome shotgun (WGS) entry which is preliminary data.</text>
</comment>